<organism evidence="1 2">
    <name type="scientific">Pseudoalteromonas aliena</name>
    <dbReference type="NCBI Taxonomy" id="247523"/>
    <lineage>
        <taxon>Bacteria</taxon>
        <taxon>Pseudomonadati</taxon>
        <taxon>Pseudomonadota</taxon>
        <taxon>Gammaproteobacteria</taxon>
        <taxon>Alteromonadales</taxon>
        <taxon>Pseudoalteromonadaceae</taxon>
        <taxon>Pseudoalteromonas</taxon>
    </lineage>
</organism>
<evidence type="ECO:0000313" key="1">
    <source>
        <dbReference type="EMBL" id="AQP98492.1"/>
    </source>
</evidence>
<reference evidence="1 2" key="1">
    <citation type="submission" date="2017-02" db="EMBL/GenBank/DDBJ databases">
        <title>Complete genome sequence of the cold-active Pseudoalteromonas aliena strain EH1 isolated from Arctic seawater.</title>
        <authorList>
            <person name="Kim E."/>
            <person name="Heo E."/>
            <person name="Kim H."/>
            <person name="Kim D."/>
        </authorList>
    </citation>
    <scope>NUCLEOTIDE SEQUENCE [LARGE SCALE GENOMIC DNA]</scope>
    <source>
        <strain evidence="1 2">EH1</strain>
    </source>
</reference>
<name>A0A1Q2GTQ9_9GAMM</name>
<gene>
    <name evidence="1" type="ORF">B0W48_01010</name>
</gene>
<dbReference type="KEGG" id="paln:B0W48_01010"/>
<dbReference type="STRING" id="247523.B0W48_01010"/>
<accession>A0A1Q2GTQ9</accession>
<evidence type="ECO:0000313" key="2">
    <source>
        <dbReference type="Proteomes" id="UP000188243"/>
    </source>
</evidence>
<sequence length="114" mass="12566">MSKFFFMGKPDIMGKNNSNGFAPKRTAKPGTELYPLTLIVNSVERKSEIEAILEDHSLLASIEVKAEVPEDIRELDFALSKSIPQVFDKVLGSVDLSGLKFVQSRGDLIAARVL</sequence>
<proteinExistence type="predicted"/>
<dbReference type="RefSeq" id="WP_077535226.1">
    <property type="nucleotide sequence ID" value="NZ_CP019628.1"/>
</dbReference>
<dbReference type="EMBL" id="CP019628">
    <property type="protein sequence ID" value="AQP98492.1"/>
    <property type="molecule type" value="Genomic_DNA"/>
</dbReference>
<dbReference type="NCBIfam" id="TIGR04102">
    <property type="entry name" value="SWIM_PBPRA1643"/>
    <property type="match status" value="1"/>
</dbReference>
<protein>
    <submittedName>
        <fullName evidence="1">Zinc chelation protein SecC</fullName>
    </submittedName>
</protein>
<dbReference type="InterPro" id="IPR026368">
    <property type="entry name" value="SWIM_PBPRA1643"/>
</dbReference>
<dbReference type="Proteomes" id="UP000188243">
    <property type="component" value="Chromosome"/>
</dbReference>
<dbReference type="AlphaFoldDB" id="A0A1Q2GTQ9"/>